<dbReference type="EMBL" id="BOVJ01000102">
    <property type="protein sequence ID" value="GIQ64621.1"/>
    <property type="molecule type" value="Genomic_DNA"/>
</dbReference>
<comment type="subcellular location">
    <subcellularLocation>
        <location evidence="1">Cell membrane</location>
        <topology evidence="1">Multi-pass membrane protein</topology>
    </subcellularLocation>
</comment>
<evidence type="ECO:0000256" key="1">
    <source>
        <dbReference type="ARBA" id="ARBA00004651"/>
    </source>
</evidence>
<evidence type="ECO:0000256" key="4">
    <source>
        <dbReference type="ARBA" id="ARBA00022679"/>
    </source>
</evidence>
<dbReference type="PANTHER" id="PTHR34220">
    <property type="entry name" value="SENSOR HISTIDINE KINASE YPDA"/>
    <property type="match status" value="1"/>
</dbReference>
<dbReference type="Pfam" id="PF02518">
    <property type="entry name" value="HATPase_c"/>
    <property type="match status" value="1"/>
</dbReference>
<keyword evidence="5" id="KW-0418">Kinase</keyword>
<keyword evidence="10" id="KW-1185">Reference proteome</keyword>
<feature type="domain" description="HAMP" evidence="8">
    <location>
        <begin position="220"/>
        <end position="273"/>
    </location>
</feature>
<evidence type="ECO:0000256" key="6">
    <source>
        <dbReference type="ARBA" id="ARBA00023136"/>
    </source>
</evidence>
<dbReference type="InterPro" id="IPR036890">
    <property type="entry name" value="HATPase_C_sf"/>
</dbReference>
<dbReference type="SUPFAM" id="SSF55874">
    <property type="entry name" value="ATPase domain of HSP90 chaperone/DNA topoisomerase II/histidine kinase"/>
    <property type="match status" value="1"/>
</dbReference>
<keyword evidence="4" id="KW-0808">Transferase</keyword>
<dbReference type="PANTHER" id="PTHR34220:SF7">
    <property type="entry name" value="SENSOR HISTIDINE KINASE YPDA"/>
    <property type="match status" value="1"/>
</dbReference>
<evidence type="ECO:0000259" key="8">
    <source>
        <dbReference type="PROSITE" id="PS50885"/>
    </source>
</evidence>
<dbReference type="InterPro" id="IPR010559">
    <property type="entry name" value="Sig_transdc_His_kin_internal"/>
</dbReference>
<dbReference type="CDD" id="cd06225">
    <property type="entry name" value="HAMP"/>
    <property type="match status" value="1"/>
</dbReference>
<evidence type="ECO:0000256" key="3">
    <source>
        <dbReference type="ARBA" id="ARBA00022553"/>
    </source>
</evidence>
<dbReference type="Pfam" id="PF06580">
    <property type="entry name" value="His_kinase"/>
    <property type="match status" value="1"/>
</dbReference>
<gene>
    <name evidence="9" type="ORF">PACILC2_31890</name>
</gene>
<dbReference type="Proteomes" id="UP000680304">
    <property type="component" value="Unassembled WGS sequence"/>
</dbReference>
<dbReference type="InterPro" id="IPR003594">
    <property type="entry name" value="HATPase_dom"/>
</dbReference>
<keyword evidence="6 7" id="KW-0472">Membrane</keyword>
<evidence type="ECO:0000256" key="7">
    <source>
        <dbReference type="SAM" id="Phobius"/>
    </source>
</evidence>
<protein>
    <recommendedName>
        <fullName evidence="8">HAMP domain-containing protein</fullName>
    </recommendedName>
</protein>
<evidence type="ECO:0000256" key="2">
    <source>
        <dbReference type="ARBA" id="ARBA00022475"/>
    </source>
</evidence>
<accession>A0ABQ4N9N3</accession>
<dbReference type="SMART" id="SM00304">
    <property type="entry name" value="HAMP"/>
    <property type="match status" value="1"/>
</dbReference>
<dbReference type="InterPro" id="IPR050640">
    <property type="entry name" value="Bact_2-comp_sensor_kinase"/>
</dbReference>
<keyword evidence="7" id="KW-1133">Transmembrane helix</keyword>
<comment type="caution">
    <text evidence="9">The sequence shown here is derived from an EMBL/GenBank/DDBJ whole genome shotgun (WGS) entry which is preliminary data.</text>
</comment>
<feature type="transmembrane region" description="Helical" evidence="7">
    <location>
        <begin position="197"/>
        <end position="218"/>
    </location>
</feature>
<feature type="transmembrane region" description="Helical" evidence="7">
    <location>
        <begin position="165"/>
        <end position="185"/>
    </location>
</feature>
<dbReference type="InterPro" id="IPR003660">
    <property type="entry name" value="HAMP_dom"/>
</dbReference>
<dbReference type="PROSITE" id="PS50885">
    <property type="entry name" value="HAMP"/>
    <property type="match status" value="1"/>
</dbReference>
<keyword evidence="7" id="KW-0812">Transmembrane</keyword>
<sequence length="503" mass="57592">MQSSMEQFVLINSNIAMISVLAPNGSIYGSKPEKAVEIVQTINSIGRERLKNTHFAVTVSPETAKRTNHRISIVRYLSDLNLRNGREGYAKIDIYDRAFENMLGGISDDEPKLGTLVLSGNRILYNSDARFNEIKVQEMERLTSNFTQITNGSKRTLQLKYKDQLYLFSGSVNKVTGWTIIQFIPVHHIFDTFVNNTLNYVFFSLLSLIAALALAFFFHRYFIQPILNLCKSMKTMDTVQLSNVIPGSDREDEIGRLINSFNDMILRLKASRESEIASSELQKKAELKMLQSQINPHFLYNTLNAIHSISELHRLDQISVMTKSLASIYRYNIKYGDEVTIEKELEQIENYIKIQQIRFPNKFEVQYDVSPDVLHCKILKFLIQPIIENSFYHGLEPKGGQGLLKLTIGQRGQLLYICVCDNGVGIKEEKLKELTAMLQQNKHTPEEDTGRNFGLRNVHARIKHFYGNDYRMEITSNDQEGTSISIHLPINRELSSDENFGGR</sequence>
<evidence type="ECO:0000313" key="9">
    <source>
        <dbReference type="EMBL" id="GIQ64621.1"/>
    </source>
</evidence>
<evidence type="ECO:0000313" key="10">
    <source>
        <dbReference type="Proteomes" id="UP000680304"/>
    </source>
</evidence>
<name>A0ABQ4N9N3_9BACL</name>
<dbReference type="Gene3D" id="6.10.340.10">
    <property type="match status" value="1"/>
</dbReference>
<dbReference type="Gene3D" id="3.30.565.10">
    <property type="entry name" value="Histidine kinase-like ATPase, C-terminal domain"/>
    <property type="match status" value="1"/>
</dbReference>
<dbReference type="Pfam" id="PF00672">
    <property type="entry name" value="HAMP"/>
    <property type="match status" value="1"/>
</dbReference>
<proteinExistence type="predicted"/>
<reference evidence="9 10" key="1">
    <citation type="submission" date="2021-04" db="EMBL/GenBank/DDBJ databases">
        <title>Draft genome sequence of Paenibacillus cisolokensis, LC2-13A.</title>
        <authorList>
            <person name="Uke A."/>
            <person name="Chhe C."/>
            <person name="Baramee S."/>
            <person name="Kosugi A."/>
        </authorList>
    </citation>
    <scope>NUCLEOTIDE SEQUENCE [LARGE SCALE GENOMIC DNA]</scope>
    <source>
        <strain evidence="9 10">LC2-13A</strain>
    </source>
</reference>
<keyword evidence="3" id="KW-0597">Phosphoprotein</keyword>
<dbReference type="SUPFAM" id="SSF158472">
    <property type="entry name" value="HAMP domain-like"/>
    <property type="match status" value="1"/>
</dbReference>
<organism evidence="9 10">
    <name type="scientific">Paenibacillus cisolokensis</name>
    <dbReference type="NCBI Taxonomy" id="1658519"/>
    <lineage>
        <taxon>Bacteria</taxon>
        <taxon>Bacillati</taxon>
        <taxon>Bacillota</taxon>
        <taxon>Bacilli</taxon>
        <taxon>Bacillales</taxon>
        <taxon>Paenibacillaceae</taxon>
        <taxon>Paenibacillus</taxon>
    </lineage>
</organism>
<keyword evidence="2" id="KW-1003">Cell membrane</keyword>
<evidence type="ECO:0000256" key="5">
    <source>
        <dbReference type="ARBA" id="ARBA00022777"/>
    </source>
</evidence>